<dbReference type="EMBL" id="CAJNIZ010009524">
    <property type="protein sequence ID" value="CAE7283098.1"/>
    <property type="molecule type" value="Genomic_DNA"/>
</dbReference>
<evidence type="ECO:0000313" key="2">
    <source>
        <dbReference type="Proteomes" id="UP000649617"/>
    </source>
</evidence>
<dbReference type="OrthoDB" id="441840at2759"/>
<name>A0A812MUB4_SYMPI</name>
<evidence type="ECO:0000313" key="1">
    <source>
        <dbReference type="EMBL" id="CAE7283098.1"/>
    </source>
</evidence>
<reference evidence="1" key="1">
    <citation type="submission" date="2021-02" db="EMBL/GenBank/DDBJ databases">
        <authorList>
            <person name="Dougan E. K."/>
            <person name="Rhodes N."/>
            <person name="Thang M."/>
            <person name="Chan C."/>
        </authorList>
    </citation>
    <scope>NUCLEOTIDE SEQUENCE</scope>
</reference>
<protein>
    <submittedName>
        <fullName evidence="1">MkkA protein</fullName>
    </submittedName>
</protein>
<comment type="caution">
    <text evidence="1">The sequence shown here is derived from an EMBL/GenBank/DDBJ whole genome shotgun (WGS) entry which is preliminary data.</text>
</comment>
<keyword evidence="2" id="KW-1185">Reference proteome</keyword>
<dbReference type="Proteomes" id="UP000649617">
    <property type="component" value="Unassembled WGS sequence"/>
</dbReference>
<dbReference type="AlphaFoldDB" id="A0A812MUB4"/>
<gene>
    <name evidence="1" type="primary">mkkA</name>
    <name evidence="1" type="ORF">SPIL2461_LOCUS6353</name>
</gene>
<feature type="non-terminal residue" evidence="1">
    <location>
        <position position="1"/>
    </location>
</feature>
<accession>A0A812MUB4</accession>
<proteinExistence type="predicted"/>
<organism evidence="1 2">
    <name type="scientific">Symbiodinium pilosum</name>
    <name type="common">Dinoflagellate</name>
    <dbReference type="NCBI Taxonomy" id="2952"/>
    <lineage>
        <taxon>Eukaryota</taxon>
        <taxon>Sar</taxon>
        <taxon>Alveolata</taxon>
        <taxon>Dinophyceae</taxon>
        <taxon>Suessiales</taxon>
        <taxon>Symbiodiniaceae</taxon>
        <taxon>Symbiodinium</taxon>
    </lineage>
</organism>
<feature type="non-terminal residue" evidence="1">
    <location>
        <position position="81"/>
    </location>
</feature>
<sequence>EVEELLWPRTRDRQQPWITELGWTMVPAGSNEQTLHADILSWEDEPLCPRKEGLGRFHHFLWKPSRQECCTTKVVHAAFTD</sequence>